<evidence type="ECO:0000313" key="2">
    <source>
        <dbReference type="Proteomes" id="UP001605036"/>
    </source>
</evidence>
<dbReference type="EMBL" id="JBHFFA010000005">
    <property type="protein sequence ID" value="KAL2624289.1"/>
    <property type="molecule type" value="Genomic_DNA"/>
</dbReference>
<reference evidence="1 2" key="1">
    <citation type="submission" date="2024-09" db="EMBL/GenBank/DDBJ databases">
        <title>Chromosome-scale assembly of Riccia fluitans.</title>
        <authorList>
            <person name="Paukszto L."/>
            <person name="Sawicki J."/>
            <person name="Karawczyk K."/>
            <person name="Piernik-Szablinska J."/>
            <person name="Szczecinska M."/>
            <person name="Mazdziarz M."/>
        </authorList>
    </citation>
    <scope>NUCLEOTIDE SEQUENCE [LARGE SCALE GENOMIC DNA]</scope>
    <source>
        <strain evidence="1">Rf_01</strain>
        <tissue evidence="1">Aerial parts of the thallus</tissue>
    </source>
</reference>
<sequence>MEGKQRQGVKWINSFYTSHLPISFNSLDPQAIQFRATLCQEASWSEAVIQEERSAFNRGTQSSNTQAPENTLITSREFISSAVEGIDYQLSPHGEVNIQSENELIVNKNTRVGSISDLPLYNSSRSDNFTTGNRHLSSVDEDGTHSRFQDEDTNEAITHLSDENSLADSPPYCTVNVASCDDPEFPVDFSTLGNEMHIRTDRPSPNTDHVRRGSALSAFLSREEQIEQSSFASPRGQDSHTDGRVYGREIEEGSFAILINFRSVREGVYLGEPAVLRLGTQEGVIRTVPYVTGLPSAVPPCQIRISKTYRAISTRYLTVDSPGPR</sequence>
<organism evidence="1 2">
    <name type="scientific">Riccia fluitans</name>
    <dbReference type="NCBI Taxonomy" id="41844"/>
    <lineage>
        <taxon>Eukaryota</taxon>
        <taxon>Viridiplantae</taxon>
        <taxon>Streptophyta</taxon>
        <taxon>Embryophyta</taxon>
        <taxon>Marchantiophyta</taxon>
        <taxon>Marchantiopsida</taxon>
        <taxon>Marchantiidae</taxon>
        <taxon>Marchantiales</taxon>
        <taxon>Ricciaceae</taxon>
        <taxon>Riccia</taxon>
    </lineage>
</organism>
<proteinExistence type="predicted"/>
<name>A0ABD1YFJ4_9MARC</name>
<protein>
    <submittedName>
        <fullName evidence="1">Uncharacterized protein</fullName>
    </submittedName>
</protein>
<dbReference type="Proteomes" id="UP001605036">
    <property type="component" value="Unassembled WGS sequence"/>
</dbReference>
<accession>A0ABD1YFJ4</accession>
<comment type="caution">
    <text evidence="1">The sequence shown here is derived from an EMBL/GenBank/DDBJ whole genome shotgun (WGS) entry which is preliminary data.</text>
</comment>
<dbReference type="AlphaFoldDB" id="A0ABD1YFJ4"/>
<keyword evidence="2" id="KW-1185">Reference proteome</keyword>
<gene>
    <name evidence="1" type="ORF">R1flu_008534</name>
</gene>
<evidence type="ECO:0000313" key="1">
    <source>
        <dbReference type="EMBL" id="KAL2624289.1"/>
    </source>
</evidence>